<comment type="subcellular location">
    <subcellularLocation>
        <location evidence="1">Membrane</location>
        <topology evidence="1">Multi-pass membrane protein</topology>
    </subcellularLocation>
</comment>
<dbReference type="InterPro" id="IPR045014">
    <property type="entry name" value="TM41A/B"/>
</dbReference>
<evidence type="ECO:0000256" key="3">
    <source>
        <dbReference type="ARBA" id="ARBA00022989"/>
    </source>
</evidence>
<gene>
    <name evidence="7" type="ORF">LCGC14_3025450</name>
</gene>
<proteinExistence type="predicted"/>
<evidence type="ECO:0000259" key="6">
    <source>
        <dbReference type="Pfam" id="PF09335"/>
    </source>
</evidence>
<reference evidence="7" key="1">
    <citation type="journal article" date="2015" name="Nature">
        <title>Complex archaea that bridge the gap between prokaryotes and eukaryotes.</title>
        <authorList>
            <person name="Spang A."/>
            <person name="Saw J.H."/>
            <person name="Jorgensen S.L."/>
            <person name="Zaremba-Niedzwiedzka K."/>
            <person name="Martijn J."/>
            <person name="Lind A.E."/>
            <person name="van Eijk R."/>
            <person name="Schleper C."/>
            <person name="Guy L."/>
            <person name="Ettema T.J."/>
        </authorList>
    </citation>
    <scope>NUCLEOTIDE SEQUENCE</scope>
</reference>
<feature type="non-terminal residue" evidence="7">
    <location>
        <position position="1"/>
    </location>
</feature>
<dbReference type="EMBL" id="LAZR01063023">
    <property type="protein sequence ID" value="KKK60330.1"/>
    <property type="molecule type" value="Genomic_DNA"/>
</dbReference>
<name>A0A0F8XH42_9ZZZZ</name>
<feature type="domain" description="VTT" evidence="6">
    <location>
        <begin position="7"/>
        <end position="77"/>
    </location>
</feature>
<dbReference type="AlphaFoldDB" id="A0A0F8XH42"/>
<dbReference type="PANTHER" id="PTHR43220">
    <property type="match status" value="1"/>
</dbReference>
<evidence type="ECO:0000313" key="7">
    <source>
        <dbReference type="EMBL" id="KKK60330.1"/>
    </source>
</evidence>
<accession>A0A0F8XH42</accession>
<organism evidence="7">
    <name type="scientific">marine sediment metagenome</name>
    <dbReference type="NCBI Taxonomy" id="412755"/>
    <lineage>
        <taxon>unclassified sequences</taxon>
        <taxon>metagenomes</taxon>
        <taxon>ecological metagenomes</taxon>
    </lineage>
</organism>
<evidence type="ECO:0000256" key="5">
    <source>
        <dbReference type="SAM" id="Phobius"/>
    </source>
</evidence>
<comment type="caution">
    <text evidence="7">The sequence shown here is derived from an EMBL/GenBank/DDBJ whole genome shotgun (WGS) entry which is preliminary data.</text>
</comment>
<feature type="transmembrane region" description="Helical" evidence="5">
    <location>
        <begin position="26"/>
        <end position="45"/>
    </location>
</feature>
<dbReference type="GO" id="GO:0016020">
    <property type="term" value="C:membrane"/>
    <property type="evidence" value="ECO:0007669"/>
    <property type="project" value="UniProtKB-SubCell"/>
</dbReference>
<keyword evidence="4 5" id="KW-0472">Membrane</keyword>
<dbReference type="InterPro" id="IPR032816">
    <property type="entry name" value="VTT_dom"/>
</dbReference>
<dbReference type="Pfam" id="PF09335">
    <property type="entry name" value="VTT_dom"/>
    <property type="match status" value="1"/>
</dbReference>
<dbReference type="PANTHER" id="PTHR43220:SF18">
    <property type="entry name" value="TRANSMEMBRANE PROTEIN 41B"/>
    <property type="match status" value="1"/>
</dbReference>
<protein>
    <recommendedName>
        <fullName evidence="6">VTT domain-containing protein</fullName>
    </recommendedName>
</protein>
<keyword evidence="2 5" id="KW-0812">Transmembrane</keyword>
<evidence type="ECO:0000256" key="4">
    <source>
        <dbReference type="ARBA" id="ARBA00023136"/>
    </source>
</evidence>
<sequence length="121" mass="13596">IAGGSLQKKYAVRLAKFNDELDRNGAGYLLFMRFIPLFPFFLINLCAGLTNLKLRTFLWTTAVGILPGSLVFTYAGRQIREINSLGDIMTPQVYGAFILLGAFAVIPVIYKKVKEFKERKS</sequence>
<feature type="transmembrane region" description="Helical" evidence="5">
    <location>
        <begin position="57"/>
        <end position="76"/>
    </location>
</feature>
<evidence type="ECO:0000256" key="1">
    <source>
        <dbReference type="ARBA" id="ARBA00004141"/>
    </source>
</evidence>
<keyword evidence="3 5" id="KW-1133">Transmembrane helix</keyword>
<feature type="transmembrane region" description="Helical" evidence="5">
    <location>
        <begin position="88"/>
        <end position="110"/>
    </location>
</feature>
<evidence type="ECO:0000256" key="2">
    <source>
        <dbReference type="ARBA" id="ARBA00022692"/>
    </source>
</evidence>